<dbReference type="GO" id="GO:0003676">
    <property type="term" value="F:nucleic acid binding"/>
    <property type="evidence" value="ECO:0007669"/>
    <property type="project" value="InterPro"/>
</dbReference>
<evidence type="ECO:0000313" key="10">
    <source>
        <dbReference type="Proteomes" id="UP000238730"/>
    </source>
</evidence>
<reference evidence="9 10" key="1">
    <citation type="submission" date="2016-12" db="EMBL/GenBank/DDBJ databases">
        <title>Diversity of luminous bacteria.</title>
        <authorList>
            <person name="Yoshizawa S."/>
            <person name="Kogure K."/>
        </authorList>
    </citation>
    <scope>NUCLEOTIDE SEQUENCE [LARGE SCALE GENOMIC DNA]</scope>
    <source>
        <strain evidence="9 10">LC1-200</strain>
    </source>
</reference>
<comment type="similarity">
    <text evidence="5 6">Belongs to the XseA family.</text>
</comment>
<evidence type="ECO:0000256" key="3">
    <source>
        <dbReference type="ARBA" id="ARBA00022801"/>
    </source>
</evidence>
<dbReference type="Proteomes" id="UP000238730">
    <property type="component" value="Unassembled WGS sequence"/>
</dbReference>
<dbReference type="Pfam" id="PF13742">
    <property type="entry name" value="tRNA_anti_2"/>
    <property type="match status" value="1"/>
</dbReference>
<proteinExistence type="inferred from homology"/>
<dbReference type="EMBL" id="MSCJ01000001">
    <property type="protein sequence ID" value="PQJ67642.1"/>
    <property type="molecule type" value="Genomic_DNA"/>
</dbReference>
<gene>
    <name evidence="5" type="primary">xseA</name>
    <name evidence="9" type="ORF">BTO08_09535</name>
</gene>
<dbReference type="CDD" id="cd04489">
    <property type="entry name" value="ExoVII_LU_OBF"/>
    <property type="match status" value="1"/>
</dbReference>
<evidence type="ECO:0000259" key="7">
    <source>
        <dbReference type="Pfam" id="PF02601"/>
    </source>
</evidence>
<dbReference type="EC" id="3.1.11.6" evidence="5"/>
<organism evidence="9 10">
    <name type="scientific">Photobacterium angustum</name>
    <dbReference type="NCBI Taxonomy" id="661"/>
    <lineage>
        <taxon>Bacteria</taxon>
        <taxon>Pseudomonadati</taxon>
        <taxon>Pseudomonadota</taxon>
        <taxon>Gammaproteobacteria</taxon>
        <taxon>Vibrionales</taxon>
        <taxon>Vibrionaceae</taxon>
        <taxon>Photobacterium</taxon>
    </lineage>
</organism>
<dbReference type="GO" id="GO:0005737">
    <property type="term" value="C:cytoplasm"/>
    <property type="evidence" value="ECO:0007669"/>
    <property type="project" value="UniProtKB-SubCell"/>
</dbReference>
<keyword evidence="2 5" id="KW-0540">Nuclease</keyword>
<name>A0A2S7VZW7_PHOAN</name>
<evidence type="ECO:0000256" key="1">
    <source>
        <dbReference type="ARBA" id="ARBA00022490"/>
    </source>
</evidence>
<dbReference type="OrthoDB" id="9802795at2"/>
<dbReference type="InterPro" id="IPR020579">
    <property type="entry name" value="Exonuc_VII_lsu_C"/>
</dbReference>
<comment type="catalytic activity">
    <reaction evidence="5 6">
        <text>Exonucleolytic cleavage in either 5'- to 3'- or 3'- to 5'-direction to yield nucleoside 5'-phosphates.</text>
        <dbReference type="EC" id="3.1.11.6"/>
    </reaction>
</comment>
<comment type="function">
    <text evidence="5">Bidirectionally degrades single-stranded DNA into large acid-insoluble oligonucleotides, which are then degraded further into small acid-soluble oligonucleotides.</text>
</comment>
<dbReference type="PANTHER" id="PTHR30008:SF0">
    <property type="entry name" value="EXODEOXYRIBONUCLEASE 7 LARGE SUBUNIT"/>
    <property type="match status" value="1"/>
</dbReference>
<comment type="subunit">
    <text evidence="5">Heterooligomer composed of large and small subunits.</text>
</comment>
<dbReference type="NCBIfam" id="TIGR00237">
    <property type="entry name" value="xseA"/>
    <property type="match status" value="1"/>
</dbReference>
<feature type="domain" description="Exonuclease VII large subunit C-terminal" evidence="7">
    <location>
        <begin position="131"/>
        <end position="444"/>
    </location>
</feature>
<dbReference type="HAMAP" id="MF_00378">
    <property type="entry name" value="Exonuc_7_L"/>
    <property type="match status" value="1"/>
</dbReference>
<dbReference type="InterPro" id="IPR003753">
    <property type="entry name" value="Exonuc_VII_L"/>
</dbReference>
<sequence>MTTFSPQSQTNSRIYTVSSLNAQVRLVLENEMGVVWLIGELSNFSMPVSGHWYFTLKDSRAQVKCAMFKGSNRHVTFKPANGNQVLVKARLSLYEPRGDYQLIIESMQPEGDGRLQQQFEQLKMSLAAEGLFAQSLKQTLPEQPKRVGIITSKTGAALHDILQVLQRRDPSLPIVIYPTMVQGEGSAISIAQAIGRANARQECDVLIVGRGGGSLEDLWAFNEEIVARTIAASQIPIVSAVGHEVDVTIADFVADVRAPTPSAAAELISRDMTHQTQLLDRKKQQLRHAIRSYLSQSLRQATQLQHRLERQHPQLRLNQQQQHLDEISQRLIQAMQKKIQKHQQHIDSNNYKISLYSPATLVSNAQRNLERSERRLYDALDRKLLNAKHKLAVAAEKLETVSPLATLARGYSITRNEQGDVIRNTSQVKHGDKLITTVTDGDIHSCIIK</sequence>
<dbReference type="Pfam" id="PF02601">
    <property type="entry name" value="Exonuc_VII_L"/>
    <property type="match status" value="1"/>
</dbReference>
<keyword evidence="4 5" id="KW-0269">Exonuclease</keyword>
<evidence type="ECO:0000256" key="2">
    <source>
        <dbReference type="ARBA" id="ARBA00022722"/>
    </source>
</evidence>
<evidence type="ECO:0000256" key="4">
    <source>
        <dbReference type="ARBA" id="ARBA00022839"/>
    </source>
</evidence>
<dbReference type="GO" id="GO:0008855">
    <property type="term" value="F:exodeoxyribonuclease VII activity"/>
    <property type="evidence" value="ECO:0007669"/>
    <property type="project" value="UniProtKB-UniRule"/>
</dbReference>
<accession>A0A2S7VZW7</accession>
<dbReference type="PANTHER" id="PTHR30008">
    <property type="entry name" value="EXODEOXYRIBONUCLEASE 7 LARGE SUBUNIT"/>
    <property type="match status" value="1"/>
</dbReference>
<dbReference type="GO" id="GO:0006308">
    <property type="term" value="P:DNA catabolic process"/>
    <property type="evidence" value="ECO:0007669"/>
    <property type="project" value="UniProtKB-UniRule"/>
</dbReference>
<protein>
    <recommendedName>
        <fullName evidence="5">Exodeoxyribonuclease 7 large subunit</fullName>
        <ecNumber evidence="5">3.1.11.6</ecNumber>
    </recommendedName>
    <alternativeName>
        <fullName evidence="5">Exodeoxyribonuclease VII large subunit</fullName>
        <shortName evidence="5">Exonuclease VII large subunit</shortName>
    </alternativeName>
</protein>
<evidence type="ECO:0000313" key="9">
    <source>
        <dbReference type="EMBL" id="PQJ67642.1"/>
    </source>
</evidence>
<comment type="caution">
    <text evidence="9">The sequence shown here is derived from an EMBL/GenBank/DDBJ whole genome shotgun (WGS) entry which is preliminary data.</text>
</comment>
<dbReference type="GO" id="GO:0009318">
    <property type="term" value="C:exodeoxyribonuclease VII complex"/>
    <property type="evidence" value="ECO:0007669"/>
    <property type="project" value="UniProtKB-UniRule"/>
</dbReference>
<dbReference type="RefSeq" id="WP_105060789.1">
    <property type="nucleotide sequence ID" value="NZ_MSCJ01000001.1"/>
</dbReference>
<keyword evidence="3 5" id="KW-0378">Hydrolase</keyword>
<dbReference type="AlphaFoldDB" id="A0A2S7VZW7"/>
<comment type="subcellular location">
    <subcellularLocation>
        <location evidence="5 6">Cytoplasm</location>
    </subcellularLocation>
</comment>
<evidence type="ECO:0000259" key="8">
    <source>
        <dbReference type="Pfam" id="PF13742"/>
    </source>
</evidence>
<keyword evidence="1 5" id="KW-0963">Cytoplasm</keyword>
<evidence type="ECO:0000256" key="5">
    <source>
        <dbReference type="HAMAP-Rule" id="MF_00378"/>
    </source>
</evidence>
<evidence type="ECO:0000256" key="6">
    <source>
        <dbReference type="RuleBase" id="RU004355"/>
    </source>
</evidence>
<feature type="domain" description="OB-fold nucleic acid binding" evidence="8">
    <location>
        <begin position="15"/>
        <end position="108"/>
    </location>
</feature>
<dbReference type="InterPro" id="IPR025824">
    <property type="entry name" value="OB-fold_nuc-bd_dom"/>
</dbReference>